<name>A0ABN9T5T3_9DINO</name>
<dbReference type="Proteomes" id="UP001189429">
    <property type="component" value="Unassembled WGS sequence"/>
</dbReference>
<comment type="caution">
    <text evidence="1">The sequence shown here is derived from an EMBL/GenBank/DDBJ whole genome shotgun (WGS) entry which is preliminary data.</text>
</comment>
<organism evidence="1 2">
    <name type="scientific">Prorocentrum cordatum</name>
    <dbReference type="NCBI Taxonomy" id="2364126"/>
    <lineage>
        <taxon>Eukaryota</taxon>
        <taxon>Sar</taxon>
        <taxon>Alveolata</taxon>
        <taxon>Dinophyceae</taxon>
        <taxon>Prorocentrales</taxon>
        <taxon>Prorocentraceae</taxon>
        <taxon>Prorocentrum</taxon>
    </lineage>
</organism>
<accession>A0ABN9T5T3</accession>
<dbReference type="Pfam" id="PF14966">
    <property type="entry name" value="DNA_repr_REX1B"/>
    <property type="match status" value="1"/>
</dbReference>
<dbReference type="EMBL" id="CAUYUJ010014377">
    <property type="protein sequence ID" value="CAK0840401.1"/>
    <property type="molecule type" value="Genomic_DNA"/>
</dbReference>
<reference evidence="1" key="1">
    <citation type="submission" date="2023-10" db="EMBL/GenBank/DDBJ databases">
        <authorList>
            <person name="Chen Y."/>
            <person name="Shah S."/>
            <person name="Dougan E. K."/>
            <person name="Thang M."/>
            <person name="Chan C."/>
        </authorList>
    </citation>
    <scope>NUCLEOTIDE SEQUENCE [LARGE SCALE GENOMIC DNA]</scope>
</reference>
<gene>
    <name evidence="1" type="ORF">PCOR1329_LOCUS35860</name>
</gene>
<evidence type="ECO:0000313" key="2">
    <source>
        <dbReference type="Proteomes" id="UP001189429"/>
    </source>
</evidence>
<protein>
    <submittedName>
        <fullName evidence="1">Uncharacterized protein</fullName>
    </submittedName>
</protein>
<keyword evidence="2" id="KW-1185">Reference proteome</keyword>
<sequence>MDPQACLEILTQAASQAAKDHQGEAALGGLCCAAAGARAAGLAVGEGPGLRPVFPSDVGFAAEEDEVKPKKFCPPCGEPLPGERTRVNDTEATVGGGQVIDLATGTNETIESELTEVGLLGRFPALAGEPDLGGRPPDLAAGPASLVASVVRLHGARVVVHKAYDAAFQHLLTSKAGGQHALQRMYPFVVSCATARFKALSEGVRAAAAALEEAAAAPGAEEAVAEAAALVRRLQGLEAARLQLVAAHHVEQSRLKARPGGDEGPCRDIRQRLGAAAEAIEEAVSELRYCAADLGA</sequence>
<proteinExistence type="predicted"/>
<evidence type="ECO:0000313" key="1">
    <source>
        <dbReference type="EMBL" id="CAK0840401.1"/>
    </source>
</evidence>
<dbReference type="InterPro" id="IPR039491">
    <property type="entry name" value="REX1-B"/>
</dbReference>